<reference evidence="3" key="1">
    <citation type="submission" date="2023-02" db="EMBL/GenBank/DDBJ databases">
        <title>Colletotrichum kahawae CIFC_Que2 genome sequencing and assembly.</title>
        <authorList>
            <person name="Baroncelli R."/>
        </authorList>
    </citation>
    <scope>NUCLEOTIDE SEQUENCE</scope>
    <source>
        <strain evidence="3">CIFC_Que2</strain>
    </source>
</reference>
<dbReference type="GO" id="GO:0005783">
    <property type="term" value="C:endoplasmic reticulum"/>
    <property type="evidence" value="ECO:0007669"/>
    <property type="project" value="TreeGrafter"/>
</dbReference>
<dbReference type="PRINTS" id="PR00081">
    <property type="entry name" value="GDHRDH"/>
</dbReference>
<accession>A0AAD9YVQ0</accession>
<dbReference type="GO" id="GO:0016491">
    <property type="term" value="F:oxidoreductase activity"/>
    <property type="evidence" value="ECO:0007669"/>
    <property type="project" value="UniProtKB-KW"/>
</dbReference>
<name>A0AAD9YVQ0_COLKA</name>
<dbReference type="InterPro" id="IPR051019">
    <property type="entry name" value="VLCFA-Steroid_DH"/>
</dbReference>
<sequence length="255" mass="27166">MSTVRLGFQLFDSIRFHTATPSHPLSSYKRSGSRPTYALVTGGSAGIGNGIAEELVRNGFGVILLGHLADEVEASAARLRALAGNDSVSTIILDAKVATPEEIGAAIENTITSRELQLSILVNNVGSNPVAHPPFRPLASYSAHDIDAVINLNSRFMARLTAVVLPILSKRDHQDKTSDEAESQRSLILNIASGGMYGSPWLVIYGATKAFNWAFSNSLAMELEAQRETQNVHCFGKGAAALAADLPKGIWRGGP</sequence>
<dbReference type="PANTHER" id="PTHR43899:SF13">
    <property type="entry name" value="RH59310P"/>
    <property type="match status" value="1"/>
</dbReference>
<dbReference type="InterPro" id="IPR002347">
    <property type="entry name" value="SDR_fam"/>
</dbReference>
<keyword evidence="2" id="KW-0560">Oxidoreductase</keyword>
<gene>
    <name evidence="3" type="ORF">CKAH01_11562</name>
</gene>
<dbReference type="EMBL" id="VYYT01000008">
    <property type="protein sequence ID" value="KAK2778788.1"/>
    <property type="molecule type" value="Genomic_DNA"/>
</dbReference>
<dbReference type="Gene3D" id="3.40.50.720">
    <property type="entry name" value="NAD(P)-binding Rossmann-like Domain"/>
    <property type="match status" value="1"/>
</dbReference>
<evidence type="ECO:0000256" key="2">
    <source>
        <dbReference type="ARBA" id="ARBA00023002"/>
    </source>
</evidence>
<comment type="caution">
    <text evidence="3">The sequence shown here is derived from an EMBL/GenBank/DDBJ whole genome shotgun (WGS) entry which is preliminary data.</text>
</comment>
<dbReference type="PANTHER" id="PTHR43899">
    <property type="entry name" value="RH59310P"/>
    <property type="match status" value="1"/>
</dbReference>
<dbReference type="AlphaFoldDB" id="A0AAD9YVQ0"/>
<dbReference type="Pfam" id="PF00106">
    <property type="entry name" value="adh_short"/>
    <property type="match status" value="1"/>
</dbReference>
<proteinExistence type="inferred from homology"/>
<evidence type="ECO:0000313" key="3">
    <source>
        <dbReference type="EMBL" id="KAK2778788.1"/>
    </source>
</evidence>
<protein>
    <submittedName>
        <fullName evidence="3">Short-chain dehydrogenase</fullName>
    </submittedName>
</protein>
<comment type="similarity">
    <text evidence="1">Belongs to the short-chain dehydrogenases/reductases (SDR) family.</text>
</comment>
<evidence type="ECO:0000256" key="1">
    <source>
        <dbReference type="ARBA" id="ARBA00006484"/>
    </source>
</evidence>
<keyword evidence="4" id="KW-1185">Reference proteome</keyword>
<evidence type="ECO:0000313" key="4">
    <source>
        <dbReference type="Proteomes" id="UP001281614"/>
    </source>
</evidence>
<organism evidence="3 4">
    <name type="scientific">Colletotrichum kahawae</name>
    <name type="common">Coffee berry disease fungus</name>
    <dbReference type="NCBI Taxonomy" id="34407"/>
    <lineage>
        <taxon>Eukaryota</taxon>
        <taxon>Fungi</taxon>
        <taxon>Dikarya</taxon>
        <taxon>Ascomycota</taxon>
        <taxon>Pezizomycotina</taxon>
        <taxon>Sordariomycetes</taxon>
        <taxon>Hypocreomycetidae</taxon>
        <taxon>Glomerellales</taxon>
        <taxon>Glomerellaceae</taxon>
        <taxon>Colletotrichum</taxon>
        <taxon>Colletotrichum gloeosporioides species complex</taxon>
    </lineage>
</organism>
<dbReference type="Proteomes" id="UP001281614">
    <property type="component" value="Unassembled WGS sequence"/>
</dbReference>
<dbReference type="SUPFAM" id="SSF51735">
    <property type="entry name" value="NAD(P)-binding Rossmann-fold domains"/>
    <property type="match status" value="1"/>
</dbReference>
<dbReference type="InterPro" id="IPR036291">
    <property type="entry name" value="NAD(P)-bd_dom_sf"/>
</dbReference>